<sequence length="301" mass="32803">MADYRLHVFRIAAEQLNFTQAARWLHISQPAVTQHIKLLEEHYGQALFLREPGGLKLTAAGRALYEHVIEAEALHADLEKRLQAGMAVMSGSLKIAASTTIAQYLLPRWLGRFQQTHPQVAVELRMGNTEEVIGGLLARRVDLGLTEGLGARRELKAEKFYDDEIVAVAAPEHGLARKAKLTAADLAGAPCVLRESGSGTREVVERALRRARVDPRKLNVVLESSSSETIKGLVESGVGVGYLSRLALRHELARGTLVVLTVPGLKITRGLHVVLPQGPRAMGVAGAFVDFLQGAARQEKR</sequence>
<protein>
    <submittedName>
        <fullName evidence="6">LysR family transcriptional regulator</fullName>
    </submittedName>
</protein>
<dbReference type="Gene3D" id="1.10.10.10">
    <property type="entry name" value="Winged helix-like DNA-binding domain superfamily/Winged helix DNA-binding domain"/>
    <property type="match status" value="1"/>
</dbReference>
<dbReference type="GO" id="GO:0003700">
    <property type="term" value="F:DNA-binding transcription factor activity"/>
    <property type="evidence" value="ECO:0007669"/>
    <property type="project" value="InterPro"/>
</dbReference>
<dbReference type="RefSeq" id="WP_220161349.1">
    <property type="nucleotide sequence ID" value="NZ_CP080507.1"/>
</dbReference>
<gene>
    <name evidence="6" type="ORF">K0B96_13160</name>
</gene>
<evidence type="ECO:0000256" key="3">
    <source>
        <dbReference type="ARBA" id="ARBA00023125"/>
    </source>
</evidence>
<dbReference type="Pfam" id="PF03466">
    <property type="entry name" value="LysR_substrate"/>
    <property type="match status" value="1"/>
</dbReference>
<dbReference type="PANTHER" id="PTHR30126">
    <property type="entry name" value="HTH-TYPE TRANSCRIPTIONAL REGULATOR"/>
    <property type="match status" value="1"/>
</dbReference>
<dbReference type="PANTHER" id="PTHR30126:SF39">
    <property type="entry name" value="HTH-TYPE TRANSCRIPTIONAL REGULATOR CYSL"/>
    <property type="match status" value="1"/>
</dbReference>
<keyword evidence="7" id="KW-1185">Reference proteome</keyword>
<organism evidence="6 7">
    <name type="scientific">Horticoccus luteus</name>
    <dbReference type="NCBI Taxonomy" id="2862869"/>
    <lineage>
        <taxon>Bacteria</taxon>
        <taxon>Pseudomonadati</taxon>
        <taxon>Verrucomicrobiota</taxon>
        <taxon>Opitutia</taxon>
        <taxon>Opitutales</taxon>
        <taxon>Opitutaceae</taxon>
        <taxon>Horticoccus</taxon>
    </lineage>
</organism>
<keyword evidence="4" id="KW-0804">Transcription</keyword>
<comment type="similarity">
    <text evidence="1">Belongs to the LysR transcriptional regulatory family.</text>
</comment>
<evidence type="ECO:0000313" key="7">
    <source>
        <dbReference type="Proteomes" id="UP000825051"/>
    </source>
</evidence>
<feature type="domain" description="HTH lysR-type" evidence="5">
    <location>
        <begin position="1"/>
        <end position="58"/>
    </location>
</feature>
<evidence type="ECO:0000259" key="5">
    <source>
        <dbReference type="PROSITE" id="PS50931"/>
    </source>
</evidence>
<proteinExistence type="inferred from homology"/>
<keyword evidence="3" id="KW-0238">DNA-binding</keyword>
<evidence type="ECO:0000256" key="2">
    <source>
        <dbReference type="ARBA" id="ARBA00023015"/>
    </source>
</evidence>
<dbReference type="InterPro" id="IPR036390">
    <property type="entry name" value="WH_DNA-bd_sf"/>
</dbReference>
<dbReference type="EMBL" id="CP080507">
    <property type="protein sequence ID" value="QYM78245.1"/>
    <property type="molecule type" value="Genomic_DNA"/>
</dbReference>
<dbReference type="KEGG" id="ole:K0B96_13160"/>
<dbReference type="SUPFAM" id="SSF46785">
    <property type="entry name" value="Winged helix' DNA-binding domain"/>
    <property type="match status" value="1"/>
</dbReference>
<evidence type="ECO:0000256" key="4">
    <source>
        <dbReference type="ARBA" id="ARBA00023163"/>
    </source>
</evidence>
<dbReference type="InterPro" id="IPR005119">
    <property type="entry name" value="LysR_subst-bd"/>
</dbReference>
<dbReference type="CDD" id="cd08420">
    <property type="entry name" value="PBP2_CysL_like"/>
    <property type="match status" value="1"/>
</dbReference>
<keyword evidence="2" id="KW-0805">Transcription regulation</keyword>
<evidence type="ECO:0000313" key="6">
    <source>
        <dbReference type="EMBL" id="QYM78245.1"/>
    </source>
</evidence>
<dbReference type="GO" id="GO:0000976">
    <property type="term" value="F:transcription cis-regulatory region binding"/>
    <property type="evidence" value="ECO:0007669"/>
    <property type="project" value="TreeGrafter"/>
</dbReference>
<dbReference type="Gene3D" id="3.40.190.10">
    <property type="entry name" value="Periplasmic binding protein-like II"/>
    <property type="match status" value="2"/>
</dbReference>
<dbReference type="AlphaFoldDB" id="A0A8F9TUA3"/>
<reference evidence="6" key="1">
    <citation type="submission" date="2021-08" db="EMBL/GenBank/DDBJ databases">
        <title>Genome of a novel bacterium of the phylum Verrucomicrobia, Oleiharenicola sp. KSB-15.</title>
        <authorList>
            <person name="Chung J.-H."/>
            <person name="Ahn J.-H."/>
            <person name="Yoon Y."/>
            <person name="Kim D.-Y."/>
            <person name="An S.-H."/>
            <person name="Park I."/>
            <person name="Yeon J."/>
        </authorList>
    </citation>
    <scope>NUCLEOTIDE SEQUENCE</scope>
    <source>
        <strain evidence="6">KSB-15</strain>
    </source>
</reference>
<dbReference type="PRINTS" id="PR00039">
    <property type="entry name" value="HTHLYSR"/>
</dbReference>
<dbReference type="SUPFAM" id="SSF53850">
    <property type="entry name" value="Periplasmic binding protein-like II"/>
    <property type="match status" value="1"/>
</dbReference>
<dbReference type="PROSITE" id="PS50931">
    <property type="entry name" value="HTH_LYSR"/>
    <property type="match status" value="1"/>
</dbReference>
<dbReference type="InterPro" id="IPR036388">
    <property type="entry name" value="WH-like_DNA-bd_sf"/>
</dbReference>
<dbReference type="Pfam" id="PF00126">
    <property type="entry name" value="HTH_1"/>
    <property type="match status" value="1"/>
</dbReference>
<name>A0A8F9TUA3_9BACT</name>
<accession>A0A8F9TUA3</accession>
<dbReference type="InterPro" id="IPR000847">
    <property type="entry name" value="LysR_HTH_N"/>
</dbReference>
<dbReference type="Proteomes" id="UP000825051">
    <property type="component" value="Chromosome"/>
</dbReference>
<evidence type="ECO:0000256" key="1">
    <source>
        <dbReference type="ARBA" id="ARBA00009437"/>
    </source>
</evidence>